<keyword evidence="2" id="KW-1185">Reference proteome</keyword>
<comment type="caution">
    <text evidence="1">The sequence shown here is derived from an EMBL/GenBank/DDBJ whole genome shotgun (WGS) entry which is preliminary data.</text>
</comment>
<dbReference type="AlphaFoldDB" id="A0A0B2AEZ1"/>
<accession>A0A0B2AEZ1</accession>
<dbReference type="Pfam" id="PF22752">
    <property type="entry name" value="DUF488-N3i"/>
    <property type="match status" value="1"/>
</dbReference>
<proteinExistence type="predicted"/>
<sequence length="116" mass="13568">MGTVSLRRVYEPAPEGAFRILVDRIWPRGVSKEKAGVDLWLKEVGPSTDLRKWFGHDPERFDEFARRYREELRGSEALEQLKEAVREHEKVELVYSAHDEEHNQAVVLQEILRAGR</sequence>
<gene>
    <name evidence="1" type="ORF">LK10_19500</name>
</gene>
<dbReference type="InterPro" id="IPR052552">
    <property type="entry name" value="YeaO-like"/>
</dbReference>
<name>A0A0B2AEZ1_9MICC</name>
<organism evidence="1 2">
    <name type="scientific">Sinomonas humi</name>
    <dbReference type="NCBI Taxonomy" id="1338436"/>
    <lineage>
        <taxon>Bacteria</taxon>
        <taxon>Bacillati</taxon>
        <taxon>Actinomycetota</taxon>
        <taxon>Actinomycetes</taxon>
        <taxon>Micrococcales</taxon>
        <taxon>Micrococcaceae</taxon>
        <taxon>Sinomonas</taxon>
    </lineage>
</organism>
<evidence type="ECO:0000313" key="2">
    <source>
        <dbReference type="Proteomes" id="UP000030982"/>
    </source>
</evidence>
<dbReference type="PANTHER" id="PTHR36849">
    <property type="entry name" value="CYTOPLASMIC PROTEIN-RELATED"/>
    <property type="match status" value="1"/>
</dbReference>
<reference evidence="1 2" key="1">
    <citation type="submission" date="2014-09" db="EMBL/GenBank/DDBJ databases">
        <title>Genome sequence of Sinomonas sp. MUSC 117.</title>
        <authorList>
            <person name="Lee L.-H."/>
        </authorList>
    </citation>
    <scope>NUCLEOTIDE SEQUENCE [LARGE SCALE GENOMIC DNA]</scope>
    <source>
        <strain evidence="1 2">MUSC 117</strain>
    </source>
</reference>
<dbReference type="EMBL" id="JTDL01000152">
    <property type="protein sequence ID" value="KHL00408.1"/>
    <property type="molecule type" value="Genomic_DNA"/>
</dbReference>
<dbReference type="OrthoDB" id="9790745at2"/>
<dbReference type="RefSeq" id="WP_043127656.1">
    <property type="nucleotide sequence ID" value="NZ_JTDL01000152.1"/>
</dbReference>
<dbReference type="Proteomes" id="UP000030982">
    <property type="component" value="Unassembled WGS sequence"/>
</dbReference>
<evidence type="ECO:0000313" key="1">
    <source>
        <dbReference type="EMBL" id="KHL00408.1"/>
    </source>
</evidence>
<dbReference type="PANTHER" id="PTHR36849:SF1">
    <property type="entry name" value="CYTOPLASMIC PROTEIN"/>
    <property type="match status" value="1"/>
</dbReference>
<evidence type="ECO:0008006" key="3">
    <source>
        <dbReference type="Google" id="ProtNLM"/>
    </source>
</evidence>
<protein>
    <recommendedName>
        <fullName evidence="3">Uroporphyrin-III methyltransferase</fullName>
    </recommendedName>
</protein>
<dbReference type="STRING" id="1338436.LK10_19500"/>